<keyword evidence="1" id="KW-0378">Hydrolase</keyword>
<dbReference type="GO" id="GO:0016798">
    <property type="term" value="F:hydrolase activity, acting on glycosyl bonds"/>
    <property type="evidence" value="ECO:0007669"/>
    <property type="project" value="InterPro"/>
</dbReference>
<accession>A0A8J7G773</accession>
<dbReference type="SUPFAM" id="SSF49785">
    <property type="entry name" value="Galactose-binding domain-like"/>
    <property type="match status" value="1"/>
</dbReference>
<dbReference type="InterPro" id="IPR011050">
    <property type="entry name" value="Pectin_lyase_fold/virulence"/>
</dbReference>
<sequence length="634" mass="66447">MRRFLPVLVLAATLLAPTPAGAAAPATYYLDCSAAATGDGTAATPWRDLATVNAHTFAPGDTLALRRGVTCTGQLHPLGSGTATAPVTVAAYGTDTARPVVAAAGTAYAAFYLRNQEYWEIRDLELTNDAGTAAERDGLLVELTDFGTGHHYVVDNVYVHHVRGDDSKWSNGIQFRVSGTTTPTHFDDVLVQNSEVFHVDREGLTTRSTWMCRPTYGTGDGCGTTQNWVANTRVVFQDNLLHDIGGDGLVTRVTDHALVQRNVAYDIATRSPGNNAGLWTINSDYPTFQFNEVHHVRRQPGTNDGMAFDSDFGNLGAVFQYNYSHDNEGGFLLFCGACGGGSSSTGTVVRYNLSENDHSRILYAVGEKDARIYQNTFHLPAGSTTAIVQDSGNTKVAFTNNIVSNLGSGGYSGAASAYTWTSNVFFGSHPASEPADPGKITADPKLVAPGTGPAGLRLGAGSPARGAGTVIAGNGGRDYFGGAVPTGCRPDIGAHQASPTCANLAANGDFEAGTLAPWTVYNRGALDPTAHAGTAGVRVGAYPGSVEQVVTVAPNTTYTLAGWGRVSATDTQVVIGVKSFGGTETRAPAFTTMSWAFGSVTFTTGATNTTARIYCYARVGTGYGYCDDITLVAT</sequence>
<keyword evidence="5" id="KW-1185">Reference proteome</keyword>
<dbReference type="Pfam" id="PF02018">
    <property type="entry name" value="CBM_4_9"/>
    <property type="match status" value="1"/>
</dbReference>
<keyword evidence="2" id="KW-0732">Signal</keyword>
<evidence type="ECO:0000259" key="3">
    <source>
        <dbReference type="Pfam" id="PF02018"/>
    </source>
</evidence>
<dbReference type="Gene3D" id="2.60.120.260">
    <property type="entry name" value="Galactose-binding domain-like"/>
    <property type="match status" value="1"/>
</dbReference>
<reference evidence="4" key="1">
    <citation type="submission" date="2020-11" db="EMBL/GenBank/DDBJ databases">
        <title>Sequencing the genomes of 1000 actinobacteria strains.</title>
        <authorList>
            <person name="Klenk H.-P."/>
        </authorList>
    </citation>
    <scope>NUCLEOTIDE SEQUENCE</scope>
    <source>
        <strain evidence="4">DSM 45356</strain>
    </source>
</reference>
<dbReference type="InterPro" id="IPR008979">
    <property type="entry name" value="Galactose-bd-like_sf"/>
</dbReference>
<dbReference type="InterPro" id="IPR012334">
    <property type="entry name" value="Pectin_lyas_fold"/>
</dbReference>
<comment type="caution">
    <text evidence="4">The sequence shown here is derived from an EMBL/GenBank/DDBJ whole genome shotgun (WGS) entry which is preliminary data.</text>
</comment>
<dbReference type="InterPro" id="IPR003305">
    <property type="entry name" value="CenC_carb-bd"/>
</dbReference>
<feature type="signal peptide" evidence="2">
    <location>
        <begin position="1"/>
        <end position="22"/>
    </location>
</feature>
<evidence type="ECO:0000256" key="1">
    <source>
        <dbReference type="ARBA" id="ARBA00022801"/>
    </source>
</evidence>
<evidence type="ECO:0000313" key="5">
    <source>
        <dbReference type="Proteomes" id="UP000622552"/>
    </source>
</evidence>
<evidence type="ECO:0000256" key="2">
    <source>
        <dbReference type="SAM" id="SignalP"/>
    </source>
</evidence>
<proteinExistence type="predicted"/>
<dbReference type="Gene3D" id="2.160.20.10">
    <property type="entry name" value="Single-stranded right-handed beta-helix, Pectin lyase-like"/>
    <property type="match status" value="1"/>
</dbReference>
<gene>
    <name evidence="4" type="ORF">IW245_001152</name>
</gene>
<feature type="domain" description="CBM-cenC" evidence="3">
    <location>
        <begin position="502"/>
        <end position="616"/>
    </location>
</feature>
<dbReference type="RefSeq" id="WP_197002134.1">
    <property type="nucleotide sequence ID" value="NZ_BONS01000004.1"/>
</dbReference>
<name>A0A8J7G773_9ACTN</name>
<dbReference type="SUPFAM" id="SSF51126">
    <property type="entry name" value="Pectin lyase-like"/>
    <property type="match status" value="2"/>
</dbReference>
<protein>
    <recommendedName>
        <fullName evidence="3">CBM-cenC domain-containing protein</fullName>
    </recommendedName>
</protein>
<evidence type="ECO:0000313" key="4">
    <source>
        <dbReference type="EMBL" id="MBG6134958.1"/>
    </source>
</evidence>
<feature type="chain" id="PRO_5035174914" description="CBM-cenC domain-containing protein" evidence="2">
    <location>
        <begin position="23"/>
        <end position="634"/>
    </location>
</feature>
<dbReference type="EMBL" id="JADOUF010000001">
    <property type="protein sequence ID" value="MBG6134958.1"/>
    <property type="molecule type" value="Genomic_DNA"/>
</dbReference>
<dbReference type="Proteomes" id="UP000622552">
    <property type="component" value="Unassembled WGS sequence"/>
</dbReference>
<dbReference type="AlphaFoldDB" id="A0A8J7G773"/>
<organism evidence="4 5">
    <name type="scientific">Longispora fulva</name>
    <dbReference type="NCBI Taxonomy" id="619741"/>
    <lineage>
        <taxon>Bacteria</taxon>
        <taxon>Bacillati</taxon>
        <taxon>Actinomycetota</taxon>
        <taxon>Actinomycetes</taxon>
        <taxon>Micromonosporales</taxon>
        <taxon>Micromonosporaceae</taxon>
        <taxon>Longispora</taxon>
    </lineage>
</organism>